<organism evidence="1 2">
    <name type="scientific">Rhizopogon vesiculosus</name>
    <dbReference type="NCBI Taxonomy" id="180088"/>
    <lineage>
        <taxon>Eukaryota</taxon>
        <taxon>Fungi</taxon>
        <taxon>Dikarya</taxon>
        <taxon>Basidiomycota</taxon>
        <taxon>Agaricomycotina</taxon>
        <taxon>Agaricomycetes</taxon>
        <taxon>Agaricomycetidae</taxon>
        <taxon>Boletales</taxon>
        <taxon>Suillineae</taxon>
        <taxon>Rhizopogonaceae</taxon>
        <taxon>Rhizopogon</taxon>
    </lineage>
</organism>
<keyword evidence="2" id="KW-1185">Reference proteome</keyword>
<proteinExistence type="predicted"/>
<sequence>MNMLKPLYDYELHPSRPVQVVMQPIVVMMEMSSFSQA</sequence>
<dbReference type="EMBL" id="LVVM01001872">
    <property type="protein sequence ID" value="OJA17684.1"/>
    <property type="molecule type" value="Genomic_DNA"/>
</dbReference>
<evidence type="ECO:0000313" key="1">
    <source>
        <dbReference type="EMBL" id="OJA17684.1"/>
    </source>
</evidence>
<reference evidence="1 2" key="1">
    <citation type="submission" date="2016-03" db="EMBL/GenBank/DDBJ databases">
        <title>Comparative genomics of the ectomycorrhizal sister species Rhizopogon vinicolor and Rhizopogon vesiculosus (Basidiomycota: Boletales) reveals a divergence of the mating type B locus.</title>
        <authorList>
            <person name="Mujic A.B."/>
            <person name="Kuo A."/>
            <person name="Tritt A."/>
            <person name="Lipzen A."/>
            <person name="Chen C."/>
            <person name="Johnson J."/>
            <person name="Sharma A."/>
            <person name="Barry K."/>
            <person name="Grigoriev I.V."/>
            <person name="Spatafora J.W."/>
        </authorList>
    </citation>
    <scope>NUCLEOTIDE SEQUENCE [LARGE SCALE GENOMIC DNA]</scope>
    <source>
        <strain evidence="1 2">AM-OR11-056</strain>
    </source>
</reference>
<gene>
    <name evidence="1" type="ORF">AZE42_11350</name>
</gene>
<comment type="caution">
    <text evidence="1">The sequence shown here is derived from an EMBL/GenBank/DDBJ whole genome shotgun (WGS) entry which is preliminary data.</text>
</comment>
<protein>
    <submittedName>
        <fullName evidence="1">Uncharacterized protein</fullName>
    </submittedName>
</protein>
<accession>A0A1J8R1A7</accession>
<name>A0A1J8R1A7_9AGAM</name>
<dbReference type="AlphaFoldDB" id="A0A1J8R1A7"/>
<evidence type="ECO:0000313" key="2">
    <source>
        <dbReference type="Proteomes" id="UP000183567"/>
    </source>
</evidence>
<dbReference type="Proteomes" id="UP000183567">
    <property type="component" value="Unassembled WGS sequence"/>
</dbReference>